<evidence type="ECO:0000256" key="1">
    <source>
        <dbReference type="SAM" id="MobiDB-lite"/>
    </source>
</evidence>
<reference evidence="2 3" key="1">
    <citation type="journal article" date="2016" name="Mol. Biol. Evol.">
        <title>Comparative Genomics of Early-Diverging Mushroom-Forming Fungi Provides Insights into the Origins of Lignocellulose Decay Capabilities.</title>
        <authorList>
            <person name="Nagy L.G."/>
            <person name="Riley R."/>
            <person name="Tritt A."/>
            <person name="Adam C."/>
            <person name="Daum C."/>
            <person name="Floudas D."/>
            <person name="Sun H."/>
            <person name="Yadav J.S."/>
            <person name="Pangilinan J."/>
            <person name="Larsson K.H."/>
            <person name="Matsuura K."/>
            <person name="Barry K."/>
            <person name="Labutti K."/>
            <person name="Kuo R."/>
            <person name="Ohm R.A."/>
            <person name="Bhattacharya S.S."/>
            <person name="Shirouzu T."/>
            <person name="Yoshinaga Y."/>
            <person name="Martin F.M."/>
            <person name="Grigoriev I.V."/>
            <person name="Hibbett D.S."/>
        </authorList>
    </citation>
    <scope>NUCLEOTIDE SEQUENCE [LARGE SCALE GENOMIC DNA]</scope>
    <source>
        <strain evidence="2 3">HHB9708</strain>
    </source>
</reference>
<evidence type="ECO:0000313" key="2">
    <source>
        <dbReference type="EMBL" id="KZS91880.1"/>
    </source>
</evidence>
<feature type="region of interest" description="Disordered" evidence="1">
    <location>
        <begin position="479"/>
        <end position="507"/>
    </location>
</feature>
<sequence>MVDFETNTQLSCRVMAGNASNAVLTTPSSRGEWIERGGKYILRFKASAKDRVPLEIWGMILRFATIIWGELAIDWDGGLIDFHSVKWELEDSFASTLKTKRTVVLVCQSFYHLAVPFLYEHINIENAEHFRLLTAHLRQKPDFCKFIRRLELKKHDSLAPAVYPSATMYSEMVARCPDLRIICGEYLMSLPRLASVVLPKLHMKSIARLSVNLQTRDDALQFHFLLPGMPSVRVLRLRIAPVECIHGFTLRSNSITLMSTNINSECITGSAHLWNLPSLQHLALIQPTLLNFMHFRPFLVKHGKRIISFQIHDPEHSPDILTEIFTLCPNLRSLIYPFAIHPFFPDGVKMLKLEEVAWMLDVREPEETEEDASDEIISEQDHLEAQAAALVRDRVPALRRIWLQFFDFDTFGSHFRVPGSSYSSLPPAHHSSTFANSEEAKEDREFWMDYCSKWRARGVEVRDREGFLPNLEYNVVPEMCSDPGPSVRSKPPPRDTPHPNHTGGVMH</sequence>
<dbReference type="AlphaFoldDB" id="A0A164SX09"/>
<dbReference type="Proteomes" id="UP000076722">
    <property type="component" value="Unassembled WGS sequence"/>
</dbReference>
<dbReference type="OrthoDB" id="3258555at2759"/>
<protein>
    <submittedName>
        <fullName evidence="2">Uncharacterized protein</fullName>
    </submittedName>
</protein>
<evidence type="ECO:0000313" key="3">
    <source>
        <dbReference type="Proteomes" id="UP000076722"/>
    </source>
</evidence>
<organism evidence="2 3">
    <name type="scientific">Sistotremastrum niveocremeum HHB9708</name>
    <dbReference type="NCBI Taxonomy" id="1314777"/>
    <lineage>
        <taxon>Eukaryota</taxon>
        <taxon>Fungi</taxon>
        <taxon>Dikarya</taxon>
        <taxon>Basidiomycota</taxon>
        <taxon>Agaricomycotina</taxon>
        <taxon>Agaricomycetes</taxon>
        <taxon>Sistotremastrales</taxon>
        <taxon>Sistotremastraceae</taxon>
        <taxon>Sertulicium</taxon>
        <taxon>Sertulicium niveocremeum</taxon>
    </lineage>
</organism>
<gene>
    <name evidence="2" type="ORF">SISNIDRAFT_516012</name>
</gene>
<keyword evidence="3" id="KW-1185">Reference proteome</keyword>
<proteinExistence type="predicted"/>
<dbReference type="EMBL" id="KV419413">
    <property type="protein sequence ID" value="KZS91880.1"/>
    <property type="molecule type" value="Genomic_DNA"/>
</dbReference>
<accession>A0A164SX09</accession>
<name>A0A164SX09_9AGAM</name>